<dbReference type="EMBL" id="JACJVQ010000003">
    <property type="protein sequence ID" value="MBB6633219.1"/>
    <property type="molecule type" value="Genomic_DNA"/>
</dbReference>
<keyword evidence="4" id="KW-1185">Reference proteome</keyword>
<comment type="caution">
    <text evidence="3">The sequence shown here is derived from an EMBL/GenBank/DDBJ whole genome shotgun (WGS) entry which is preliminary data.</text>
</comment>
<dbReference type="AlphaFoldDB" id="A0A841SQQ9"/>
<evidence type="ECO:0000259" key="2">
    <source>
        <dbReference type="PROSITE" id="PS51272"/>
    </source>
</evidence>
<gene>
    <name evidence="3" type="ORF">H7B67_03700</name>
</gene>
<feature type="region of interest" description="Disordered" evidence="1">
    <location>
        <begin position="1"/>
        <end position="30"/>
    </location>
</feature>
<protein>
    <submittedName>
        <fullName evidence="3">S-layer homology domain-containing protein</fullName>
    </submittedName>
</protein>
<reference evidence="3 4" key="1">
    <citation type="submission" date="2020-08" db="EMBL/GenBank/DDBJ databases">
        <title>Cohnella phylogeny.</title>
        <authorList>
            <person name="Dunlap C."/>
        </authorList>
    </citation>
    <scope>NUCLEOTIDE SEQUENCE [LARGE SCALE GENOMIC DNA]</scope>
    <source>
        <strain evidence="3 4">DSM 25241</strain>
    </source>
</reference>
<dbReference type="Pfam" id="PF00395">
    <property type="entry name" value="SLH"/>
    <property type="match status" value="1"/>
</dbReference>
<evidence type="ECO:0000313" key="4">
    <source>
        <dbReference type="Proteomes" id="UP000535838"/>
    </source>
</evidence>
<dbReference type="Proteomes" id="UP000535838">
    <property type="component" value="Unassembled WGS sequence"/>
</dbReference>
<evidence type="ECO:0000313" key="3">
    <source>
        <dbReference type="EMBL" id="MBB6633219.1"/>
    </source>
</evidence>
<name>A0A841SQQ9_9BACL</name>
<feature type="domain" description="SLH" evidence="2">
    <location>
        <begin position="1"/>
        <end position="30"/>
    </location>
</feature>
<dbReference type="InterPro" id="IPR001119">
    <property type="entry name" value="SLH_dom"/>
</dbReference>
<organism evidence="3 4">
    <name type="scientific">Cohnella thailandensis</name>
    <dbReference type="NCBI Taxonomy" id="557557"/>
    <lineage>
        <taxon>Bacteria</taxon>
        <taxon>Bacillati</taxon>
        <taxon>Bacillota</taxon>
        <taxon>Bacilli</taxon>
        <taxon>Bacillales</taxon>
        <taxon>Paenibacillaceae</taxon>
        <taxon>Cohnella</taxon>
    </lineage>
</organism>
<proteinExistence type="predicted"/>
<dbReference type="PROSITE" id="PS51272">
    <property type="entry name" value="SLH"/>
    <property type="match status" value="1"/>
</dbReference>
<evidence type="ECO:0000256" key="1">
    <source>
        <dbReference type="SAM" id="MobiDB-lite"/>
    </source>
</evidence>
<sequence length="30" mass="3125">MELATNAGIAKGYPDGTFRPNARTTSAEAN</sequence>
<accession>A0A841SQQ9</accession>